<evidence type="ECO:0000313" key="3">
    <source>
        <dbReference type="Proteomes" id="UP000011519"/>
    </source>
</evidence>
<dbReference type="AlphaFoldDB" id="L9ZPV3"/>
<sequence length="542" mass="60075">MSEEEPNNDPTETMDEQRAGGRDAHRRMTTDPDHIREWAESRDAVPVSTHGGEGHGHSFVRQEELGDEHEEQSWDEFTETFRNEDLVFVYEEYERAEAGMEGEIEREADADVVGDAAPEGETDHRRGDAGRGGLGTFELINRTEAFDRAELGGSDLEDQLRQGQRVTTELVETQVIEREITERDTIESEVINTEIVERDIVDSELVDRDVVDIEFIDADYIEVTTDETRLETIEEIERYTVESRVVDVDIDHSEAISRDEIETDVALESVQQSILESDIVRTDVEAEEVIEQEVIESQRGEGDTVRSDLIERRTVEEQVDERTLMRFTLEDSEIIESELVSSELLEGEIIDSEEYETMRAGRETTTETSGMEGAGVEAQQGEMHETSEMRETGEMSDEAMAGGEPDSGGMAGEEPGDEGMAADDEMVADDEMAATEGDSEPVSGVAGGEAAVDDDERPTVGEEAAATVTTDDQGKNVVDETGNQIGIISAVEEGTAYVDPEPGLTDRLRARLDWGSHSSDEYPVEPSQIKSVTDDEVVVRSE</sequence>
<feature type="compositionally biased region" description="Basic and acidic residues" evidence="1">
    <location>
        <begin position="52"/>
        <end position="64"/>
    </location>
</feature>
<dbReference type="RefSeq" id="WP_006654503.1">
    <property type="nucleotide sequence ID" value="NZ_AOIM01000041.1"/>
</dbReference>
<feature type="region of interest" description="Disordered" evidence="1">
    <location>
        <begin position="516"/>
        <end position="542"/>
    </location>
</feature>
<proteinExistence type="predicted"/>
<protein>
    <recommendedName>
        <fullName evidence="4">DUF2382 domain-containing protein</fullName>
    </recommendedName>
</protein>
<organism evidence="2 3">
    <name type="scientific">Natrialba hulunbeirensis JCM 10989</name>
    <dbReference type="NCBI Taxonomy" id="1227493"/>
    <lineage>
        <taxon>Archaea</taxon>
        <taxon>Methanobacteriati</taxon>
        <taxon>Methanobacteriota</taxon>
        <taxon>Stenosarchaea group</taxon>
        <taxon>Halobacteria</taxon>
        <taxon>Halobacteriales</taxon>
        <taxon>Natrialbaceae</taxon>
        <taxon>Natrialba</taxon>
    </lineage>
</organism>
<name>L9ZPV3_9EURY</name>
<reference evidence="2 3" key="1">
    <citation type="journal article" date="2014" name="PLoS Genet.">
        <title>Phylogenetically driven sequencing of extremely halophilic archaea reveals strategies for static and dynamic osmo-response.</title>
        <authorList>
            <person name="Becker E.A."/>
            <person name="Seitzer P.M."/>
            <person name="Tritt A."/>
            <person name="Larsen D."/>
            <person name="Krusor M."/>
            <person name="Yao A.I."/>
            <person name="Wu D."/>
            <person name="Madern D."/>
            <person name="Eisen J.A."/>
            <person name="Darling A.E."/>
            <person name="Facciotti M.T."/>
        </authorList>
    </citation>
    <scope>NUCLEOTIDE SEQUENCE [LARGE SCALE GENOMIC DNA]</scope>
    <source>
        <strain evidence="2 3">JCM 10989</strain>
    </source>
</reference>
<accession>L9ZPV3</accession>
<evidence type="ECO:0000256" key="1">
    <source>
        <dbReference type="SAM" id="MobiDB-lite"/>
    </source>
</evidence>
<comment type="caution">
    <text evidence="2">The sequence shown here is derived from an EMBL/GenBank/DDBJ whole genome shotgun (WGS) entry which is preliminary data.</text>
</comment>
<dbReference type="OrthoDB" id="157291at2157"/>
<dbReference type="PATRIC" id="fig|1227493.4.peg.3383"/>
<feature type="region of interest" description="Disordered" evidence="1">
    <location>
        <begin position="355"/>
        <end position="462"/>
    </location>
</feature>
<gene>
    <name evidence="2" type="ORF">C483_16823</name>
</gene>
<feature type="compositionally biased region" description="Acidic residues" evidence="1">
    <location>
        <begin position="414"/>
        <end position="439"/>
    </location>
</feature>
<evidence type="ECO:0008006" key="4">
    <source>
        <dbReference type="Google" id="ProtNLM"/>
    </source>
</evidence>
<feature type="compositionally biased region" description="Basic and acidic residues" evidence="1">
    <location>
        <begin position="15"/>
        <end position="43"/>
    </location>
</feature>
<evidence type="ECO:0000313" key="2">
    <source>
        <dbReference type="EMBL" id="ELY87582.1"/>
    </source>
</evidence>
<feature type="compositionally biased region" description="Basic and acidic residues" evidence="1">
    <location>
        <begin position="382"/>
        <end position="393"/>
    </location>
</feature>
<dbReference type="Proteomes" id="UP000011519">
    <property type="component" value="Unassembled WGS sequence"/>
</dbReference>
<feature type="compositionally biased region" description="Basic and acidic residues" evidence="1">
    <location>
        <begin position="356"/>
        <end position="365"/>
    </location>
</feature>
<keyword evidence="3" id="KW-1185">Reference proteome</keyword>
<dbReference type="EMBL" id="AOIM01000041">
    <property type="protein sequence ID" value="ELY87582.1"/>
    <property type="molecule type" value="Genomic_DNA"/>
</dbReference>
<feature type="region of interest" description="Disordered" evidence="1">
    <location>
        <begin position="1"/>
        <end position="69"/>
    </location>
</feature>